<evidence type="ECO:0000313" key="1">
    <source>
        <dbReference type="EMBL" id="ROP40028.1"/>
    </source>
</evidence>
<dbReference type="EMBL" id="RJKM01000001">
    <property type="protein sequence ID" value="ROP40028.1"/>
    <property type="molecule type" value="Genomic_DNA"/>
</dbReference>
<dbReference type="RefSeq" id="WP_123745393.1">
    <property type="nucleotide sequence ID" value="NZ_RJKM01000001.1"/>
</dbReference>
<dbReference type="AlphaFoldDB" id="A0A3N1HBZ3"/>
<dbReference type="Proteomes" id="UP000268727">
    <property type="component" value="Unassembled WGS sequence"/>
</dbReference>
<evidence type="ECO:0000313" key="2">
    <source>
        <dbReference type="Proteomes" id="UP000268727"/>
    </source>
</evidence>
<protein>
    <submittedName>
        <fullName evidence="1">Uncharacterized protein</fullName>
    </submittedName>
</protein>
<reference evidence="1 2" key="1">
    <citation type="submission" date="2018-11" db="EMBL/GenBank/DDBJ databases">
        <title>Sequencing the genomes of 1000 actinobacteria strains.</title>
        <authorList>
            <person name="Klenk H.-P."/>
        </authorList>
    </citation>
    <scope>NUCLEOTIDE SEQUENCE [LARGE SCALE GENOMIC DNA]</scope>
    <source>
        <strain evidence="1 2">DSM 44231</strain>
    </source>
</reference>
<name>A0A3N1HBZ3_9PSEU</name>
<sequence length="72" mass="7737">MFFKWRSFRRGVVTCACEPEWPGLRAVVDGHELAGVPSPEGSSPLVLMWGLSASCTGCGAEYPHGWAVADRG</sequence>
<keyword evidence="2" id="KW-1185">Reference proteome</keyword>
<gene>
    <name evidence="1" type="ORF">EDD40_5433</name>
</gene>
<dbReference type="OrthoDB" id="3694250at2"/>
<comment type="caution">
    <text evidence="1">The sequence shown here is derived from an EMBL/GenBank/DDBJ whole genome shotgun (WGS) entry which is preliminary data.</text>
</comment>
<proteinExistence type="predicted"/>
<organism evidence="1 2">
    <name type="scientific">Saccharothrix texasensis</name>
    <dbReference type="NCBI Taxonomy" id="103734"/>
    <lineage>
        <taxon>Bacteria</taxon>
        <taxon>Bacillati</taxon>
        <taxon>Actinomycetota</taxon>
        <taxon>Actinomycetes</taxon>
        <taxon>Pseudonocardiales</taxon>
        <taxon>Pseudonocardiaceae</taxon>
        <taxon>Saccharothrix</taxon>
    </lineage>
</organism>
<accession>A0A3N1HBZ3</accession>